<name>A0A1W1YPV4_9BACT</name>
<dbReference type="InterPro" id="IPR006656">
    <property type="entry name" value="Mopterin_OxRdtase"/>
</dbReference>
<keyword evidence="7" id="KW-0560">Oxidoreductase</keyword>
<protein>
    <submittedName>
        <fullName evidence="11">Monomeric thiosulfate reductase apoprotein</fullName>
    </submittedName>
</protein>
<dbReference type="SMART" id="SM00926">
    <property type="entry name" value="Molybdop_Fe4S4"/>
    <property type="match status" value="1"/>
</dbReference>
<dbReference type="PROSITE" id="PS00490">
    <property type="entry name" value="MOLYBDOPTERIN_PROK_2"/>
    <property type="match status" value="1"/>
</dbReference>
<evidence type="ECO:0000256" key="3">
    <source>
        <dbReference type="ARBA" id="ARBA00022485"/>
    </source>
</evidence>
<dbReference type="PANTHER" id="PTHR43742">
    <property type="entry name" value="TRIMETHYLAMINE-N-OXIDE REDUCTASE"/>
    <property type="match status" value="1"/>
</dbReference>
<dbReference type="Pfam" id="PF04879">
    <property type="entry name" value="Molybdop_Fe4S4"/>
    <property type="match status" value="1"/>
</dbReference>
<dbReference type="Gene3D" id="3.30.2070.10">
    <property type="entry name" value="Formate dehydrogenase/DMSO reductase"/>
    <property type="match status" value="1"/>
</dbReference>
<evidence type="ECO:0000256" key="9">
    <source>
        <dbReference type="ARBA" id="ARBA00023014"/>
    </source>
</evidence>
<keyword evidence="8" id="KW-0408">Iron</keyword>
<dbReference type="InterPro" id="IPR050612">
    <property type="entry name" value="Prok_Mopterin_Oxidored"/>
</dbReference>
<keyword evidence="12" id="KW-1185">Reference proteome</keyword>
<accession>A0A1W1YPV4</accession>
<dbReference type="AlphaFoldDB" id="A0A1W1YPV4"/>
<dbReference type="CDD" id="cd02778">
    <property type="entry name" value="MopB_CT_Thiosulfate-R-like"/>
    <property type="match status" value="1"/>
</dbReference>
<evidence type="ECO:0000256" key="7">
    <source>
        <dbReference type="ARBA" id="ARBA00023002"/>
    </source>
</evidence>
<dbReference type="EMBL" id="FWXY01000001">
    <property type="protein sequence ID" value="SMC38174.1"/>
    <property type="molecule type" value="Genomic_DNA"/>
</dbReference>
<keyword evidence="5" id="KW-0479">Metal-binding</keyword>
<evidence type="ECO:0000256" key="1">
    <source>
        <dbReference type="ARBA" id="ARBA00001942"/>
    </source>
</evidence>
<evidence type="ECO:0000256" key="2">
    <source>
        <dbReference type="ARBA" id="ARBA00010312"/>
    </source>
</evidence>
<dbReference type="InterPro" id="IPR006655">
    <property type="entry name" value="Mopterin_OxRdtase_prok_CS"/>
</dbReference>
<dbReference type="InterPro" id="IPR006657">
    <property type="entry name" value="MoPterin_dinucl-bd_dom"/>
</dbReference>
<comment type="cofactor">
    <cofactor evidence="1">
        <name>Mo-bis(molybdopterin guanine dinucleotide)</name>
        <dbReference type="ChEBI" id="CHEBI:60539"/>
    </cofactor>
</comment>
<dbReference type="Pfam" id="PF00384">
    <property type="entry name" value="Molybdopterin"/>
    <property type="match status" value="1"/>
</dbReference>
<organism evidence="11 12">
    <name type="scientific">Desulfocicer vacuolatum DSM 3385</name>
    <dbReference type="NCBI Taxonomy" id="1121400"/>
    <lineage>
        <taxon>Bacteria</taxon>
        <taxon>Pseudomonadati</taxon>
        <taxon>Thermodesulfobacteriota</taxon>
        <taxon>Desulfobacteria</taxon>
        <taxon>Desulfobacterales</taxon>
        <taxon>Desulfobacteraceae</taxon>
        <taxon>Desulfocicer</taxon>
    </lineage>
</organism>
<dbReference type="PROSITE" id="PS51669">
    <property type="entry name" value="4FE4S_MOW_BIS_MGD"/>
    <property type="match status" value="1"/>
</dbReference>
<keyword evidence="6" id="KW-0732">Signal</keyword>
<sequence length="697" mass="77250">MEKTYSICGMCTVRCPIEVFTENGQVVNIEGSRPGGLDGSVCPRGAAGVGLLNDPEKPQKPLIRVGERGEGKWREATWEEAFSYVGDKLKNIMAEYGSKSVLMSDRGGPFPDLHKAFMRSIGSPNYCNHDASCARNVHHAAQSVMGLGRKGVSYDLKNAKHVILQSRNIFEAVNVGEVNQLMSAMENGCRLSVIDVRSTVTASKAHNFFLVKPGTDYGFNLAVINTLIAHNLYDADYVSRHFKDFDALAEFVKPYTAQWAAKVCDIDPDRLLVFCRELAKAAPRVLWHPGWNTARFKDSFYVSRTAYLINGLLGSLGAKGGLAITNKAKDCNQKGLTALADLYPKPDEKRADGVGWKYNHFDAGPGLLHLAFKAIETAEPYPVKAYIAFRHDPLMALPDPEAQKKIFENLDLLVSITFSWSDTAWHSDVVLPLSTYLERESIIAHKGGLKPKFFMRKRALAPRYDSLADWEIFTGLARELDAGKLGEFKTIEEIWNYQLQGTGLTIDDFDNGAQVPLTKDPIYHDMDSFTWKTPSGKLEVISEKLSKADIDSLPPYKDPDQDTNTDGEKRFRVVFGRCALHTQGHTVNNPLLHEMMPTNTVWIHTDVAREMGIRDGDSVEVSSNGYSAVTGANVTDVIHRDCVFMIHGFGHKLPVESRAFGKGVADHELMKGGLEKWDKAGGAVAMQEHFVTVKKAS</sequence>
<keyword evidence="4" id="KW-0500">Molybdenum</keyword>
<dbReference type="SUPFAM" id="SSF50692">
    <property type="entry name" value="ADC-like"/>
    <property type="match status" value="1"/>
</dbReference>
<dbReference type="Proteomes" id="UP000192418">
    <property type="component" value="Unassembled WGS sequence"/>
</dbReference>
<dbReference type="Gene3D" id="3.40.50.740">
    <property type="match status" value="1"/>
</dbReference>
<dbReference type="RefSeq" id="WP_084066567.1">
    <property type="nucleotide sequence ID" value="NZ_FWXY01000001.1"/>
</dbReference>
<dbReference type="Gene3D" id="2.20.25.90">
    <property type="entry name" value="ADC-like domains"/>
    <property type="match status" value="1"/>
</dbReference>
<dbReference type="InterPro" id="IPR006963">
    <property type="entry name" value="Mopterin_OxRdtase_4Fe-4S_dom"/>
</dbReference>
<evidence type="ECO:0000256" key="8">
    <source>
        <dbReference type="ARBA" id="ARBA00023004"/>
    </source>
</evidence>
<dbReference type="GO" id="GO:0046872">
    <property type="term" value="F:metal ion binding"/>
    <property type="evidence" value="ECO:0007669"/>
    <property type="project" value="UniProtKB-KW"/>
</dbReference>
<proteinExistence type="inferred from homology"/>
<evidence type="ECO:0000256" key="5">
    <source>
        <dbReference type="ARBA" id="ARBA00022723"/>
    </source>
</evidence>
<comment type="similarity">
    <text evidence="2">Belongs to the prokaryotic molybdopterin-containing oxidoreductase family.</text>
</comment>
<keyword evidence="3" id="KW-0004">4Fe-4S</keyword>
<dbReference type="SUPFAM" id="SSF53706">
    <property type="entry name" value="Formate dehydrogenase/DMSO reductase, domains 1-3"/>
    <property type="match status" value="1"/>
</dbReference>
<gene>
    <name evidence="11" type="ORF">SAMN02746065_101263</name>
</gene>
<dbReference type="PANTHER" id="PTHR43742:SF9">
    <property type="entry name" value="TETRATHIONATE REDUCTASE SUBUNIT A"/>
    <property type="match status" value="1"/>
</dbReference>
<evidence type="ECO:0000256" key="6">
    <source>
        <dbReference type="ARBA" id="ARBA00022729"/>
    </source>
</evidence>
<dbReference type="GO" id="GO:0051539">
    <property type="term" value="F:4 iron, 4 sulfur cluster binding"/>
    <property type="evidence" value="ECO:0007669"/>
    <property type="project" value="UniProtKB-KW"/>
</dbReference>
<evidence type="ECO:0000259" key="10">
    <source>
        <dbReference type="PROSITE" id="PS51669"/>
    </source>
</evidence>
<evidence type="ECO:0000313" key="12">
    <source>
        <dbReference type="Proteomes" id="UP000192418"/>
    </source>
</evidence>
<reference evidence="11 12" key="1">
    <citation type="submission" date="2017-04" db="EMBL/GenBank/DDBJ databases">
        <authorList>
            <person name="Afonso C.L."/>
            <person name="Miller P.J."/>
            <person name="Scott M.A."/>
            <person name="Spackman E."/>
            <person name="Goraichik I."/>
            <person name="Dimitrov K.M."/>
            <person name="Suarez D.L."/>
            <person name="Swayne D.E."/>
        </authorList>
    </citation>
    <scope>NUCLEOTIDE SEQUENCE [LARGE SCALE GENOMIC DNA]</scope>
    <source>
        <strain evidence="11 12">DSM 3385</strain>
    </source>
</reference>
<dbReference type="STRING" id="1121400.SAMN02746065_101263"/>
<dbReference type="GO" id="GO:0043546">
    <property type="term" value="F:molybdopterin cofactor binding"/>
    <property type="evidence" value="ECO:0007669"/>
    <property type="project" value="InterPro"/>
</dbReference>
<dbReference type="OrthoDB" id="9803192at2"/>
<keyword evidence="9" id="KW-0411">Iron-sulfur</keyword>
<evidence type="ECO:0000256" key="4">
    <source>
        <dbReference type="ARBA" id="ARBA00022505"/>
    </source>
</evidence>
<dbReference type="GO" id="GO:0016491">
    <property type="term" value="F:oxidoreductase activity"/>
    <property type="evidence" value="ECO:0007669"/>
    <property type="project" value="UniProtKB-KW"/>
</dbReference>
<dbReference type="PROSITE" id="PS00551">
    <property type="entry name" value="MOLYBDOPTERIN_PROK_1"/>
    <property type="match status" value="1"/>
</dbReference>
<evidence type="ECO:0000313" key="11">
    <source>
        <dbReference type="EMBL" id="SMC38174.1"/>
    </source>
</evidence>
<dbReference type="InterPro" id="IPR027467">
    <property type="entry name" value="MopterinOxRdtase_cofactor_BS"/>
</dbReference>
<dbReference type="Gene3D" id="2.40.40.20">
    <property type="match status" value="1"/>
</dbReference>
<dbReference type="Pfam" id="PF01568">
    <property type="entry name" value="Molydop_binding"/>
    <property type="match status" value="1"/>
</dbReference>
<dbReference type="InterPro" id="IPR009010">
    <property type="entry name" value="Asp_de-COase-like_dom_sf"/>
</dbReference>
<feature type="domain" description="4Fe-4S Mo/W bis-MGD-type" evidence="10">
    <location>
        <begin position="1"/>
        <end position="56"/>
    </location>
</feature>
<dbReference type="Gene3D" id="3.40.228.10">
    <property type="entry name" value="Dimethylsulfoxide Reductase, domain 2"/>
    <property type="match status" value="1"/>
</dbReference>